<feature type="non-terminal residue" evidence="1">
    <location>
        <position position="1"/>
    </location>
</feature>
<protein>
    <submittedName>
        <fullName evidence="1">Uncharacterized protein</fullName>
    </submittedName>
</protein>
<reference evidence="1" key="1">
    <citation type="submission" date="2013-11" db="EMBL/GenBank/DDBJ databases">
        <title>The Genome Sequence of Phytophthora parasitica IAC_01/95.</title>
        <authorList>
            <consortium name="The Broad Institute Genomics Platform"/>
            <person name="Russ C."/>
            <person name="Tyler B."/>
            <person name="Panabieres F."/>
            <person name="Shan W."/>
            <person name="Tripathy S."/>
            <person name="Grunwald N."/>
            <person name="Machado M."/>
            <person name="Johnson C.S."/>
            <person name="Arredondo F."/>
            <person name="Hong C."/>
            <person name="Coffey M."/>
            <person name="Young S.K."/>
            <person name="Zeng Q."/>
            <person name="Gargeya S."/>
            <person name="Fitzgerald M."/>
            <person name="Abouelleil A."/>
            <person name="Alvarado L."/>
            <person name="Chapman S.B."/>
            <person name="Gainer-Dewar J."/>
            <person name="Goldberg J."/>
            <person name="Griggs A."/>
            <person name="Gujja S."/>
            <person name="Hansen M."/>
            <person name="Howarth C."/>
            <person name="Imamovic A."/>
            <person name="Ireland A."/>
            <person name="Larimer J."/>
            <person name="McCowan C."/>
            <person name="Murphy C."/>
            <person name="Pearson M."/>
            <person name="Poon T.W."/>
            <person name="Priest M."/>
            <person name="Roberts A."/>
            <person name="Saif S."/>
            <person name="Shea T."/>
            <person name="Sykes S."/>
            <person name="Wortman J."/>
            <person name="Nusbaum C."/>
            <person name="Birren B."/>
        </authorList>
    </citation>
    <scope>NUCLEOTIDE SEQUENCE [LARGE SCALE GENOMIC DNA]</scope>
    <source>
        <strain evidence="1">IAC_01/95</strain>
    </source>
</reference>
<name>W2MG49_PHYNI</name>
<sequence>EIGSPTLGFVRAWRNSDDIIPKVSKDMSQSLGGIVLTRLPAASSEGV</sequence>
<organism evidence="1">
    <name type="scientific">Phytophthora nicotianae</name>
    <name type="common">Potato buckeye rot agent</name>
    <name type="synonym">Phytophthora parasitica</name>
    <dbReference type="NCBI Taxonomy" id="4792"/>
    <lineage>
        <taxon>Eukaryota</taxon>
        <taxon>Sar</taxon>
        <taxon>Stramenopiles</taxon>
        <taxon>Oomycota</taxon>
        <taxon>Peronosporomycetes</taxon>
        <taxon>Peronosporales</taxon>
        <taxon>Peronosporaceae</taxon>
        <taxon>Phytophthora</taxon>
    </lineage>
</organism>
<accession>W2MG49</accession>
<proteinExistence type="predicted"/>
<evidence type="ECO:0000313" key="1">
    <source>
        <dbReference type="EMBL" id="ETM35332.1"/>
    </source>
</evidence>
<dbReference type="EMBL" id="KI695541">
    <property type="protein sequence ID" value="ETM35332.1"/>
    <property type="molecule type" value="Genomic_DNA"/>
</dbReference>
<dbReference type="AlphaFoldDB" id="W2MG49"/>
<dbReference type="Proteomes" id="UP000054532">
    <property type="component" value="Unassembled WGS sequence"/>
</dbReference>
<feature type="non-terminal residue" evidence="1">
    <location>
        <position position="47"/>
    </location>
</feature>
<gene>
    <name evidence="1" type="ORF">L914_17734</name>
</gene>